<feature type="domain" description="UBA" evidence="1">
    <location>
        <begin position="45"/>
        <end position="86"/>
    </location>
</feature>
<comment type="caution">
    <text evidence="2">The sequence shown here is derived from an EMBL/GenBank/DDBJ whole genome shotgun (WGS) entry which is preliminary data.</text>
</comment>
<proteinExistence type="predicted"/>
<reference evidence="2 3" key="1">
    <citation type="submission" date="2019-05" db="EMBL/GenBank/DDBJ databases">
        <title>Mikania micrantha, genome provides insights into the molecular mechanism of rapid growth.</title>
        <authorList>
            <person name="Liu B."/>
        </authorList>
    </citation>
    <scope>NUCLEOTIDE SEQUENCE [LARGE SCALE GENOMIC DNA]</scope>
    <source>
        <strain evidence="2">NLD-2019</strain>
        <tissue evidence="2">Leaf</tissue>
    </source>
</reference>
<accession>A0A5N6LDG9</accession>
<dbReference type="PROSITE" id="PS50030">
    <property type="entry name" value="UBA"/>
    <property type="match status" value="1"/>
</dbReference>
<organism evidence="2 3">
    <name type="scientific">Mikania micrantha</name>
    <name type="common">bitter vine</name>
    <dbReference type="NCBI Taxonomy" id="192012"/>
    <lineage>
        <taxon>Eukaryota</taxon>
        <taxon>Viridiplantae</taxon>
        <taxon>Streptophyta</taxon>
        <taxon>Embryophyta</taxon>
        <taxon>Tracheophyta</taxon>
        <taxon>Spermatophyta</taxon>
        <taxon>Magnoliopsida</taxon>
        <taxon>eudicotyledons</taxon>
        <taxon>Gunneridae</taxon>
        <taxon>Pentapetalae</taxon>
        <taxon>asterids</taxon>
        <taxon>campanulids</taxon>
        <taxon>Asterales</taxon>
        <taxon>Asteraceae</taxon>
        <taxon>Asteroideae</taxon>
        <taxon>Heliantheae alliance</taxon>
        <taxon>Eupatorieae</taxon>
        <taxon>Mikania</taxon>
    </lineage>
</organism>
<dbReference type="EMBL" id="SZYD01001611">
    <property type="protein sequence ID" value="KAD0520624.1"/>
    <property type="molecule type" value="Genomic_DNA"/>
</dbReference>
<dbReference type="AlphaFoldDB" id="A0A5N6LDG9"/>
<dbReference type="Proteomes" id="UP000326396">
    <property type="component" value="Unassembled WGS sequence"/>
</dbReference>
<dbReference type="InterPro" id="IPR015940">
    <property type="entry name" value="UBA"/>
</dbReference>
<evidence type="ECO:0000259" key="1">
    <source>
        <dbReference type="PROSITE" id="PS50030"/>
    </source>
</evidence>
<protein>
    <recommendedName>
        <fullName evidence="1">UBA domain-containing protein</fullName>
    </recommendedName>
</protein>
<gene>
    <name evidence="2" type="ORF">E3N88_44136</name>
</gene>
<dbReference type="Gene3D" id="1.10.8.10">
    <property type="entry name" value="DNA helicase RuvA subunit, C-terminal domain"/>
    <property type="match status" value="1"/>
</dbReference>
<evidence type="ECO:0000313" key="2">
    <source>
        <dbReference type="EMBL" id="KAD0520624.1"/>
    </source>
</evidence>
<dbReference type="InterPro" id="IPR009060">
    <property type="entry name" value="UBA-like_sf"/>
</dbReference>
<dbReference type="SUPFAM" id="SSF46934">
    <property type="entry name" value="UBA-like"/>
    <property type="match status" value="1"/>
</dbReference>
<sequence length="169" mass="18923">MASQNPKFSKSFLFISWKASLPSVSADRFHERITGVAIGSEESTKLSPNKVSQIASLGFNPLQCQKESINISNFKLEEVMNWLLSHMDDLGHNVFHNKIVFIHEGTVKYLSPRLVLSTIAFAHELADIFGGDWRSQEDDSQQAPAREMKGIRIPYALTFPIFDPSIAVA</sequence>
<dbReference type="Pfam" id="PF22562">
    <property type="entry name" value="UBA_7"/>
    <property type="match status" value="1"/>
</dbReference>
<dbReference type="OrthoDB" id="1734942at2759"/>
<evidence type="ECO:0000313" key="3">
    <source>
        <dbReference type="Proteomes" id="UP000326396"/>
    </source>
</evidence>
<keyword evidence="3" id="KW-1185">Reference proteome</keyword>
<name>A0A5N6LDG9_9ASTR</name>